<dbReference type="AlphaFoldDB" id="A0AAV8UC55"/>
<comment type="caution">
    <text evidence="2">The sequence shown here is derived from an EMBL/GenBank/DDBJ whole genome shotgun (WGS) entry which is preliminary data.</text>
</comment>
<dbReference type="Proteomes" id="UP001159364">
    <property type="component" value="Linkage Group LG08"/>
</dbReference>
<organism evidence="2 3">
    <name type="scientific">Erythroxylum novogranatense</name>
    <dbReference type="NCBI Taxonomy" id="1862640"/>
    <lineage>
        <taxon>Eukaryota</taxon>
        <taxon>Viridiplantae</taxon>
        <taxon>Streptophyta</taxon>
        <taxon>Embryophyta</taxon>
        <taxon>Tracheophyta</taxon>
        <taxon>Spermatophyta</taxon>
        <taxon>Magnoliopsida</taxon>
        <taxon>eudicotyledons</taxon>
        <taxon>Gunneridae</taxon>
        <taxon>Pentapetalae</taxon>
        <taxon>rosids</taxon>
        <taxon>fabids</taxon>
        <taxon>Malpighiales</taxon>
        <taxon>Erythroxylaceae</taxon>
        <taxon>Erythroxylum</taxon>
    </lineage>
</organism>
<gene>
    <name evidence="2" type="ORF">K2173_024785</name>
</gene>
<protein>
    <recommendedName>
        <fullName evidence="1">MATH domain-containing protein</fullName>
    </recommendedName>
</protein>
<evidence type="ECO:0000313" key="3">
    <source>
        <dbReference type="Proteomes" id="UP001159364"/>
    </source>
</evidence>
<feature type="domain" description="MATH" evidence="1">
    <location>
        <begin position="171"/>
        <end position="302"/>
    </location>
</feature>
<evidence type="ECO:0000313" key="2">
    <source>
        <dbReference type="EMBL" id="KAJ8900145.1"/>
    </source>
</evidence>
<dbReference type="InterPro" id="IPR002083">
    <property type="entry name" value="MATH/TRAF_dom"/>
</dbReference>
<dbReference type="Pfam" id="PF22486">
    <property type="entry name" value="MATH_2"/>
    <property type="match status" value="2"/>
</dbReference>
<feature type="domain" description="MATH" evidence="1">
    <location>
        <begin position="18"/>
        <end position="151"/>
    </location>
</feature>
<dbReference type="EMBL" id="JAIWQS010000008">
    <property type="protein sequence ID" value="KAJ8900145.1"/>
    <property type="molecule type" value="Genomic_DNA"/>
</dbReference>
<proteinExistence type="predicted"/>
<reference evidence="2 3" key="1">
    <citation type="submission" date="2021-09" db="EMBL/GenBank/DDBJ databases">
        <title>Genomic insights and catalytic innovation underlie evolution of tropane alkaloids biosynthesis.</title>
        <authorList>
            <person name="Wang Y.-J."/>
            <person name="Tian T."/>
            <person name="Huang J.-P."/>
            <person name="Huang S.-X."/>
        </authorList>
    </citation>
    <scope>NUCLEOTIDE SEQUENCE [LARGE SCALE GENOMIC DNA]</scope>
    <source>
        <strain evidence="2">KIB-2018</strain>
        <tissue evidence="2">Leaf</tissue>
    </source>
</reference>
<name>A0AAV8UC55_9ROSI</name>
<keyword evidence="3" id="KW-1185">Reference proteome</keyword>
<dbReference type="SUPFAM" id="SSF49599">
    <property type="entry name" value="TRAF domain-like"/>
    <property type="match status" value="2"/>
</dbReference>
<sequence length="398" mass="46216">MAIPTDTGIMRSTRDIHPQHYSIRISRFSLLAERQEKYESYPFEAGGYKWRLLLYPKGNSKCFDWKGYISLYLAIQDTGSFPQQWEVYVDFKVLVFNHVHNNYLVFQDLGVKRFHELKTVFGFNKLLSLEAFNDVRNGYLDDDSCIFGAEVFVIKQPTVYESIYTVKDPSNGVLRWNIPIWNIPIWSPSDVPVFSEEFTFENYEWRLRVELEAYGPENKKHLSIYLDIIDAEKLGSKERICADFELRLLNKDAKLTLRKRDFFSADVELNTYGWRKVRQLEDIINYRMGFLDINSIVVEVEIMFISLSKVVKSAIEVPNYFTPALLPWPDHGQVHHQPRHAPVRGSTTSGPSDVWGSISVNPHATLFTEIVRIERIIQVATDALRQLKQVVVRFSGAS</sequence>
<accession>A0AAV8UC55</accession>
<dbReference type="PROSITE" id="PS50144">
    <property type="entry name" value="MATH"/>
    <property type="match status" value="2"/>
</dbReference>
<dbReference type="CDD" id="cd00121">
    <property type="entry name" value="MATH"/>
    <property type="match status" value="2"/>
</dbReference>
<dbReference type="PANTHER" id="PTHR46162:SF55">
    <property type="entry name" value="MATH DOMAIN-CONTAINING PROTEIN"/>
    <property type="match status" value="1"/>
</dbReference>
<evidence type="ECO:0000259" key="1">
    <source>
        <dbReference type="PROSITE" id="PS50144"/>
    </source>
</evidence>
<dbReference type="Gene3D" id="2.60.210.10">
    <property type="entry name" value="Apoptosis, Tumor Necrosis Factor Receptor Associated Protein 2, Chain A"/>
    <property type="match status" value="2"/>
</dbReference>
<dbReference type="PANTHER" id="PTHR46162">
    <property type="entry name" value="TRAF-LIKE FAMILY PROTEIN"/>
    <property type="match status" value="1"/>
</dbReference>
<dbReference type="InterPro" id="IPR008974">
    <property type="entry name" value="TRAF-like"/>
</dbReference>
<dbReference type="SMART" id="SM00061">
    <property type="entry name" value="MATH"/>
    <property type="match status" value="2"/>
</dbReference>